<dbReference type="GO" id="GO:0015658">
    <property type="term" value="F:branched-chain amino acid transmembrane transporter activity"/>
    <property type="evidence" value="ECO:0007669"/>
    <property type="project" value="TreeGrafter"/>
</dbReference>
<evidence type="ECO:0000313" key="9">
    <source>
        <dbReference type="Proteomes" id="UP000267654"/>
    </source>
</evidence>
<feature type="domain" description="ABC transporter" evidence="6">
    <location>
        <begin position="4"/>
        <end position="232"/>
    </location>
</feature>
<dbReference type="PANTHER" id="PTHR43820:SF4">
    <property type="entry name" value="HIGH-AFFINITY BRANCHED-CHAIN AMINO ACID TRANSPORT ATP-BINDING PROTEIN LIVF"/>
    <property type="match status" value="1"/>
</dbReference>
<dbReference type="Proteomes" id="UP000885660">
    <property type="component" value="Unassembled WGS sequence"/>
</dbReference>
<dbReference type="InterPro" id="IPR003593">
    <property type="entry name" value="AAA+_ATPase"/>
</dbReference>
<evidence type="ECO:0000256" key="1">
    <source>
        <dbReference type="ARBA" id="ARBA00005417"/>
    </source>
</evidence>
<keyword evidence="4 8" id="KW-0067">ATP-binding</keyword>
<dbReference type="PROSITE" id="PS50893">
    <property type="entry name" value="ABC_TRANSPORTER_2"/>
    <property type="match status" value="1"/>
</dbReference>
<dbReference type="SMART" id="SM00382">
    <property type="entry name" value="AAA"/>
    <property type="match status" value="1"/>
</dbReference>
<evidence type="ECO:0000259" key="6">
    <source>
        <dbReference type="PROSITE" id="PS50893"/>
    </source>
</evidence>
<dbReference type="InterPro" id="IPR003439">
    <property type="entry name" value="ABC_transporter-like_ATP-bd"/>
</dbReference>
<dbReference type="InterPro" id="IPR052156">
    <property type="entry name" value="BCAA_Transport_ATP-bd_LivF"/>
</dbReference>
<comment type="similarity">
    <text evidence="1">Belongs to the ABC transporter superfamily.</text>
</comment>
<reference evidence="8 9" key="1">
    <citation type="submission" date="2018-06" db="EMBL/GenBank/DDBJ databases">
        <title>Extensive metabolic versatility and redundancy in microbially diverse, dynamic hydrothermal sediments.</title>
        <authorList>
            <person name="Dombrowski N."/>
            <person name="Teske A."/>
            <person name="Baker B.J."/>
        </authorList>
    </citation>
    <scope>NUCLEOTIDE SEQUENCE [LARGE SCALE GENOMIC DNA]</scope>
    <source>
        <strain evidence="8">B19_G9</strain>
    </source>
</reference>
<keyword evidence="3" id="KW-0547">Nucleotide-binding</keyword>
<dbReference type="CDD" id="cd03224">
    <property type="entry name" value="ABC_TM1139_LivF_branched"/>
    <property type="match status" value="1"/>
</dbReference>
<proteinExistence type="inferred from homology"/>
<evidence type="ECO:0000256" key="4">
    <source>
        <dbReference type="ARBA" id="ARBA00022840"/>
    </source>
</evidence>
<dbReference type="Pfam" id="PF00005">
    <property type="entry name" value="ABC_tran"/>
    <property type="match status" value="1"/>
</dbReference>
<evidence type="ECO:0000313" key="8">
    <source>
        <dbReference type="EMBL" id="RLE11147.1"/>
    </source>
</evidence>
<evidence type="ECO:0000256" key="3">
    <source>
        <dbReference type="ARBA" id="ARBA00022741"/>
    </source>
</evidence>
<keyword evidence="2" id="KW-0813">Transport</keyword>
<organism evidence="8 9">
    <name type="scientific">Aerophobetes bacterium</name>
    <dbReference type="NCBI Taxonomy" id="2030807"/>
    <lineage>
        <taxon>Bacteria</taxon>
        <taxon>Candidatus Aerophobota</taxon>
    </lineage>
</organism>
<protein>
    <submittedName>
        <fullName evidence="7 8">ABC transporter ATP-binding protein</fullName>
    </submittedName>
</protein>
<dbReference type="PROSITE" id="PS00211">
    <property type="entry name" value="ABC_TRANSPORTER_1"/>
    <property type="match status" value="1"/>
</dbReference>
<dbReference type="PANTHER" id="PTHR43820">
    <property type="entry name" value="HIGH-AFFINITY BRANCHED-CHAIN AMINO ACID TRANSPORT ATP-BINDING PROTEIN LIVF"/>
    <property type="match status" value="1"/>
</dbReference>
<dbReference type="GO" id="GO:0015807">
    <property type="term" value="P:L-amino acid transport"/>
    <property type="evidence" value="ECO:0007669"/>
    <property type="project" value="TreeGrafter"/>
</dbReference>
<dbReference type="GO" id="GO:0016887">
    <property type="term" value="F:ATP hydrolysis activity"/>
    <property type="evidence" value="ECO:0007669"/>
    <property type="project" value="InterPro"/>
</dbReference>
<reference evidence="7" key="2">
    <citation type="journal article" date="2020" name="mSystems">
        <title>Genome- and Community-Level Interaction Insights into Carbon Utilization and Element Cycling Functions of Hydrothermarchaeota in Hydrothermal Sediment.</title>
        <authorList>
            <person name="Zhou Z."/>
            <person name="Liu Y."/>
            <person name="Xu W."/>
            <person name="Pan J."/>
            <person name="Luo Z.H."/>
            <person name="Li M."/>
        </authorList>
    </citation>
    <scope>NUCLEOTIDE SEQUENCE [LARGE SCALE GENOMIC DNA]</scope>
    <source>
        <strain evidence="7">HyVt-219</strain>
    </source>
</reference>
<dbReference type="InterPro" id="IPR017871">
    <property type="entry name" value="ABC_transporter-like_CS"/>
</dbReference>
<accession>A0A662D9G2</accession>
<comment type="caution">
    <text evidence="8">The sequence shown here is derived from an EMBL/GenBank/DDBJ whole genome shotgun (WGS) entry which is preliminary data.</text>
</comment>
<evidence type="ECO:0000313" key="7">
    <source>
        <dbReference type="EMBL" id="HDN84722.1"/>
    </source>
</evidence>
<dbReference type="GO" id="GO:0005524">
    <property type="term" value="F:ATP binding"/>
    <property type="evidence" value="ECO:0007669"/>
    <property type="project" value="UniProtKB-KW"/>
</dbReference>
<name>A0A662D9G2_UNCAE</name>
<dbReference type="EMBL" id="DRBC01000183">
    <property type="protein sequence ID" value="HDN84722.1"/>
    <property type="molecule type" value="Genomic_DNA"/>
</dbReference>
<evidence type="ECO:0000256" key="2">
    <source>
        <dbReference type="ARBA" id="ARBA00022448"/>
    </source>
</evidence>
<sequence>MSCLEIIGVEAGYGKIRVIQGVNIKVDEGKVTLLVGPNGSGKSTLAKAIIGLIPLSKGSIFLNGRKISGMITEKLVKMGLAFVPETRHLFQDMSVRENLLMGGITLPDSKVEEQMEKVYQLFPVLKERSSQIAGTLSGGEQQMLAIARALITDSKVLILDEPCNGIAPGVIDKIFEVIIHLRQKGVAIFLIDQNAEAIEIADYAYAMRMGRIVAEGKPDEVFSVKNIKRLFLS</sequence>
<keyword evidence="5" id="KW-0029">Amino-acid transport</keyword>
<dbReference type="Proteomes" id="UP000267654">
    <property type="component" value="Unassembled WGS sequence"/>
</dbReference>
<dbReference type="InterPro" id="IPR027417">
    <property type="entry name" value="P-loop_NTPase"/>
</dbReference>
<evidence type="ECO:0000256" key="5">
    <source>
        <dbReference type="ARBA" id="ARBA00022970"/>
    </source>
</evidence>
<dbReference type="SUPFAM" id="SSF52540">
    <property type="entry name" value="P-loop containing nucleoside triphosphate hydrolases"/>
    <property type="match status" value="1"/>
</dbReference>
<dbReference type="AlphaFoldDB" id="A0A662D9G2"/>
<dbReference type="Gene3D" id="3.40.50.300">
    <property type="entry name" value="P-loop containing nucleotide triphosphate hydrolases"/>
    <property type="match status" value="1"/>
</dbReference>
<dbReference type="EMBL" id="QMQB01000274">
    <property type="protein sequence ID" value="RLE11147.1"/>
    <property type="molecule type" value="Genomic_DNA"/>
</dbReference>
<gene>
    <name evidence="8" type="primary">livF</name>
    <name evidence="8" type="ORF">DRI96_06700</name>
    <name evidence="7" type="ORF">ENG47_03060</name>
</gene>